<comment type="cofactor">
    <cofactor evidence="1">
        <name>Cu(2+)</name>
        <dbReference type="ChEBI" id="CHEBI:29036"/>
    </cofactor>
</comment>
<evidence type="ECO:0000256" key="11">
    <source>
        <dbReference type="ARBA" id="ARBA00046340"/>
    </source>
</evidence>
<reference evidence="12 13" key="1">
    <citation type="submission" date="2022-03" db="EMBL/GenBank/DDBJ databases">
        <title>Genome data of Colletotrichum spp.</title>
        <authorList>
            <person name="Utami Y.D."/>
            <person name="Hiruma K."/>
        </authorList>
    </citation>
    <scope>NUCLEOTIDE SEQUENCE [LARGE SCALE GENOMIC DNA]</scope>
    <source>
        <strain evidence="12 13">MAFF 239500</strain>
    </source>
</reference>
<keyword evidence="8" id="KW-0503">Monooxygenase</keyword>
<comment type="caution">
    <text evidence="12">The sequence shown here is derived from an EMBL/GenBank/DDBJ whole genome shotgun (WGS) entry which is preliminary data.</text>
</comment>
<protein>
    <submittedName>
        <fullName evidence="12">Uncharacterized protein</fullName>
    </submittedName>
</protein>
<evidence type="ECO:0000256" key="9">
    <source>
        <dbReference type="ARBA" id="ARBA00023157"/>
    </source>
</evidence>
<dbReference type="GO" id="GO:0046872">
    <property type="term" value="F:metal ion binding"/>
    <property type="evidence" value="ECO:0007669"/>
    <property type="project" value="UniProtKB-KW"/>
</dbReference>
<organism evidence="12 13">
    <name type="scientific">Colletotrichum spaethianum</name>
    <dbReference type="NCBI Taxonomy" id="700344"/>
    <lineage>
        <taxon>Eukaryota</taxon>
        <taxon>Fungi</taxon>
        <taxon>Dikarya</taxon>
        <taxon>Ascomycota</taxon>
        <taxon>Pezizomycotina</taxon>
        <taxon>Sordariomycetes</taxon>
        <taxon>Hypocreomycetidae</taxon>
        <taxon>Glomerellales</taxon>
        <taxon>Glomerellaceae</taxon>
        <taxon>Colletotrichum</taxon>
        <taxon>Colletotrichum spaethianum species complex</taxon>
    </lineage>
</organism>
<gene>
    <name evidence="12" type="ORF">ColSpa_03474</name>
</gene>
<keyword evidence="3" id="KW-0964">Secreted</keyword>
<evidence type="ECO:0000256" key="3">
    <source>
        <dbReference type="ARBA" id="ARBA00022525"/>
    </source>
</evidence>
<evidence type="ECO:0000256" key="6">
    <source>
        <dbReference type="ARBA" id="ARBA00023002"/>
    </source>
</evidence>
<evidence type="ECO:0000256" key="1">
    <source>
        <dbReference type="ARBA" id="ARBA00001973"/>
    </source>
</evidence>
<keyword evidence="9" id="KW-1015">Disulfide bond</keyword>
<dbReference type="AlphaFoldDB" id="A0AA37LBK1"/>
<dbReference type="InterPro" id="IPR054497">
    <property type="entry name" value="LPMO_AA14"/>
</dbReference>
<proteinExistence type="inferred from homology"/>
<evidence type="ECO:0000256" key="2">
    <source>
        <dbReference type="ARBA" id="ARBA00004613"/>
    </source>
</evidence>
<sequence length="76" mass="8218">MQNFRCKVTNPARSKKLGVAKAPVACRDDSKKCVAGPKQMIAWNQAEGNNVADIGYSPGYNARMGFKPGAQTDIFV</sequence>
<evidence type="ECO:0000256" key="8">
    <source>
        <dbReference type="ARBA" id="ARBA00023033"/>
    </source>
</evidence>
<dbReference type="GO" id="GO:0004497">
    <property type="term" value="F:monooxygenase activity"/>
    <property type="evidence" value="ECO:0007669"/>
    <property type="project" value="UniProtKB-KW"/>
</dbReference>
<keyword evidence="13" id="KW-1185">Reference proteome</keyword>
<evidence type="ECO:0000256" key="10">
    <source>
        <dbReference type="ARBA" id="ARBA00023180"/>
    </source>
</evidence>
<dbReference type="Pfam" id="PF22810">
    <property type="entry name" value="LPMO_AA14"/>
    <property type="match status" value="1"/>
</dbReference>
<evidence type="ECO:0000256" key="4">
    <source>
        <dbReference type="ARBA" id="ARBA00022723"/>
    </source>
</evidence>
<evidence type="ECO:0000313" key="12">
    <source>
        <dbReference type="EMBL" id="GKT43293.1"/>
    </source>
</evidence>
<evidence type="ECO:0000313" key="13">
    <source>
        <dbReference type="Proteomes" id="UP001055115"/>
    </source>
</evidence>
<dbReference type="GO" id="GO:0005576">
    <property type="term" value="C:extracellular region"/>
    <property type="evidence" value="ECO:0007669"/>
    <property type="project" value="UniProtKB-SubCell"/>
</dbReference>
<dbReference type="EMBL" id="BQXU01000007">
    <property type="protein sequence ID" value="GKT43293.1"/>
    <property type="molecule type" value="Genomic_DNA"/>
</dbReference>
<keyword evidence="5" id="KW-0732">Signal</keyword>
<evidence type="ECO:0000256" key="5">
    <source>
        <dbReference type="ARBA" id="ARBA00022729"/>
    </source>
</evidence>
<comment type="similarity">
    <text evidence="11">Belongs to the polysaccharide monooxygenase AA14 family.</text>
</comment>
<comment type="subcellular location">
    <subcellularLocation>
        <location evidence="2">Secreted</location>
    </subcellularLocation>
</comment>
<accession>A0AA37LBK1</accession>
<dbReference type="GeneID" id="73324276"/>
<keyword evidence="10" id="KW-0325">Glycoprotein</keyword>
<keyword evidence="6" id="KW-0560">Oxidoreductase</keyword>
<dbReference type="Proteomes" id="UP001055115">
    <property type="component" value="Unassembled WGS sequence"/>
</dbReference>
<keyword evidence="7" id="KW-0186">Copper</keyword>
<name>A0AA37LBK1_9PEZI</name>
<evidence type="ECO:0000256" key="7">
    <source>
        <dbReference type="ARBA" id="ARBA00023008"/>
    </source>
</evidence>
<keyword evidence="4" id="KW-0479">Metal-binding</keyword>
<dbReference type="RefSeq" id="XP_049125643.1">
    <property type="nucleotide sequence ID" value="XM_049269686.1"/>
</dbReference>